<dbReference type="Proteomes" id="UP000327157">
    <property type="component" value="Chromosome 1"/>
</dbReference>
<evidence type="ECO:0008006" key="4">
    <source>
        <dbReference type="Google" id="ProtNLM"/>
    </source>
</evidence>
<comment type="caution">
    <text evidence="2">The sequence shown here is derived from an EMBL/GenBank/DDBJ whole genome shotgun (WGS) entry which is preliminary data.</text>
</comment>
<dbReference type="EMBL" id="SMOL01000768">
    <property type="protein sequence ID" value="KAB2597128.1"/>
    <property type="molecule type" value="Genomic_DNA"/>
</dbReference>
<evidence type="ECO:0000313" key="2">
    <source>
        <dbReference type="EMBL" id="KAB2597128.1"/>
    </source>
</evidence>
<reference evidence="2 3" key="1">
    <citation type="submission" date="2019-09" db="EMBL/GenBank/DDBJ databases">
        <authorList>
            <person name="Ou C."/>
        </authorList>
    </citation>
    <scope>NUCLEOTIDE SEQUENCE [LARGE SCALE GENOMIC DNA]</scope>
    <source>
        <strain evidence="2">S2</strain>
        <tissue evidence="2">Leaf</tissue>
    </source>
</reference>
<protein>
    <recommendedName>
        <fullName evidence="4">Secreted protein</fullName>
    </recommendedName>
</protein>
<reference evidence="2 3" key="3">
    <citation type="submission" date="2019-11" db="EMBL/GenBank/DDBJ databases">
        <title>A de novo genome assembly of a pear dwarfing rootstock.</title>
        <authorList>
            <person name="Wang F."/>
            <person name="Wang J."/>
            <person name="Li S."/>
            <person name="Zhang Y."/>
            <person name="Fang M."/>
            <person name="Ma L."/>
            <person name="Zhao Y."/>
            <person name="Jiang S."/>
        </authorList>
    </citation>
    <scope>NUCLEOTIDE SEQUENCE [LARGE SCALE GENOMIC DNA]</scope>
    <source>
        <strain evidence="2">S2</strain>
        <tissue evidence="2">Leaf</tissue>
    </source>
</reference>
<evidence type="ECO:0000256" key="1">
    <source>
        <dbReference type="SAM" id="SignalP"/>
    </source>
</evidence>
<accession>A0A5N5F1Y6</accession>
<organism evidence="2 3">
    <name type="scientific">Pyrus ussuriensis x Pyrus communis</name>
    <dbReference type="NCBI Taxonomy" id="2448454"/>
    <lineage>
        <taxon>Eukaryota</taxon>
        <taxon>Viridiplantae</taxon>
        <taxon>Streptophyta</taxon>
        <taxon>Embryophyta</taxon>
        <taxon>Tracheophyta</taxon>
        <taxon>Spermatophyta</taxon>
        <taxon>Magnoliopsida</taxon>
        <taxon>eudicotyledons</taxon>
        <taxon>Gunneridae</taxon>
        <taxon>Pentapetalae</taxon>
        <taxon>rosids</taxon>
        <taxon>fabids</taxon>
        <taxon>Rosales</taxon>
        <taxon>Rosaceae</taxon>
        <taxon>Amygdaloideae</taxon>
        <taxon>Maleae</taxon>
        <taxon>Pyrus</taxon>
    </lineage>
</organism>
<keyword evidence="3" id="KW-1185">Reference proteome</keyword>
<keyword evidence="1" id="KW-0732">Signal</keyword>
<feature type="chain" id="PRO_5024451732" description="Secreted protein" evidence="1">
    <location>
        <begin position="26"/>
        <end position="75"/>
    </location>
</feature>
<proteinExistence type="predicted"/>
<reference evidence="3" key="2">
    <citation type="submission" date="2019-10" db="EMBL/GenBank/DDBJ databases">
        <title>A de novo genome assembly of a pear dwarfing rootstock.</title>
        <authorList>
            <person name="Wang F."/>
            <person name="Wang J."/>
            <person name="Li S."/>
            <person name="Zhang Y."/>
            <person name="Fang M."/>
            <person name="Ma L."/>
            <person name="Zhao Y."/>
            <person name="Jiang S."/>
        </authorList>
    </citation>
    <scope>NUCLEOTIDE SEQUENCE [LARGE SCALE GENOMIC DNA]</scope>
</reference>
<dbReference type="AlphaFoldDB" id="A0A5N5F1Y6"/>
<gene>
    <name evidence="2" type="ORF">D8674_000048</name>
</gene>
<feature type="signal peptide" evidence="1">
    <location>
        <begin position="1"/>
        <end position="25"/>
    </location>
</feature>
<sequence length="75" mass="8092">MRNAVLFFQQLLSVWSSVMLSVSGADEVSPVVVEVLPAVVEMVLTPVEVLPAVVEVFPRAVVVFPVAVKTLLMIV</sequence>
<name>A0A5N5F1Y6_9ROSA</name>
<evidence type="ECO:0000313" key="3">
    <source>
        <dbReference type="Proteomes" id="UP000327157"/>
    </source>
</evidence>